<organism evidence="1 2">
    <name type="scientific">Aspergillus aculeatinus CBS 121060</name>
    <dbReference type="NCBI Taxonomy" id="1448322"/>
    <lineage>
        <taxon>Eukaryota</taxon>
        <taxon>Fungi</taxon>
        <taxon>Dikarya</taxon>
        <taxon>Ascomycota</taxon>
        <taxon>Pezizomycotina</taxon>
        <taxon>Eurotiomycetes</taxon>
        <taxon>Eurotiomycetidae</taxon>
        <taxon>Eurotiales</taxon>
        <taxon>Aspergillaceae</taxon>
        <taxon>Aspergillus</taxon>
        <taxon>Aspergillus subgen. Circumdati</taxon>
    </lineage>
</organism>
<evidence type="ECO:0000313" key="2">
    <source>
        <dbReference type="Proteomes" id="UP000249661"/>
    </source>
</evidence>
<name>A0ACD1H967_9EURO</name>
<reference evidence="1" key="1">
    <citation type="submission" date="2018-02" db="EMBL/GenBank/DDBJ databases">
        <title>The genomes of Aspergillus section Nigri reveals drivers in fungal speciation.</title>
        <authorList>
            <consortium name="DOE Joint Genome Institute"/>
            <person name="Vesth T.C."/>
            <person name="Nybo J."/>
            <person name="Theobald S."/>
            <person name="Brandl J."/>
            <person name="Frisvad J.C."/>
            <person name="Nielsen K.F."/>
            <person name="Lyhne E.K."/>
            <person name="Kogle M.E."/>
            <person name="Kuo A."/>
            <person name="Riley R."/>
            <person name="Clum A."/>
            <person name="Nolan M."/>
            <person name="Lipzen A."/>
            <person name="Salamov A."/>
            <person name="Henrissat B."/>
            <person name="Wiebenga A."/>
            <person name="De vries R.P."/>
            <person name="Grigoriev I.V."/>
            <person name="Mortensen U.H."/>
            <person name="Andersen M.R."/>
            <person name="Baker S.E."/>
        </authorList>
    </citation>
    <scope>NUCLEOTIDE SEQUENCE</scope>
    <source>
        <strain evidence="1">CBS 121060</strain>
    </source>
</reference>
<gene>
    <name evidence="1" type="ORF">BO66DRAFT_88776</name>
</gene>
<protein>
    <submittedName>
        <fullName evidence="1">Uncharacterized protein</fullName>
    </submittedName>
</protein>
<sequence length="278" mass="29320">MRYRYAQRPYIHGRQPRLDAKSDGGSLLGNGLEVGSELTTLLDSLLTGLDGTLKIALLELGGTEVVQVGDVLVQLPSLAVVLNSLIKLSLLVEIVTKLLLGIRGFLSLLLLEGLLILRLGLRGGLGLLLGSSGTSIGHRHILLSLLRSARGSSGLRRGSSKVHIDTQQHTHDLQEAGVADLLTDVVGVLLQALELGHEVGIGQQGSGLGVAGELLEKLRIVEHSTESSHGIARHTVGLGFGVDGPLDSVEAVLSLVVGGLQLQSLFVCVVGSHWIRDR</sequence>
<evidence type="ECO:0000313" key="1">
    <source>
        <dbReference type="EMBL" id="RAH70127.1"/>
    </source>
</evidence>
<accession>A0ACD1H967</accession>
<dbReference type="Proteomes" id="UP000249661">
    <property type="component" value="Unassembled WGS sequence"/>
</dbReference>
<keyword evidence="2" id="KW-1185">Reference proteome</keyword>
<dbReference type="EMBL" id="KZ824956">
    <property type="protein sequence ID" value="RAH70127.1"/>
    <property type="molecule type" value="Genomic_DNA"/>
</dbReference>
<proteinExistence type="predicted"/>